<feature type="chain" id="PRO_5032817338" evidence="2">
    <location>
        <begin position="25"/>
        <end position="67"/>
    </location>
</feature>
<dbReference type="Proteomes" id="UP000553034">
    <property type="component" value="Unassembled WGS sequence"/>
</dbReference>
<feature type="transmembrane region" description="Helical" evidence="1">
    <location>
        <begin position="40"/>
        <end position="60"/>
    </location>
</feature>
<keyword evidence="4" id="KW-1185">Reference proteome</keyword>
<sequence length="67" mass="7215">MNNKSKIRFIAVLILFLTMPLVYALPPGFPGDVDDETPTPTAPIDGFIGVAIAAGAVYGIRKLRQNK</sequence>
<name>A0A840EL20_9FLAO</name>
<keyword evidence="2" id="KW-0732">Signal</keyword>
<organism evidence="3 4">
    <name type="scientific">Mesonia hippocampi</name>
    <dbReference type="NCBI Taxonomy" id="1628250"/>
    <lineage>
        <taxon>Bacteria</taxon>
        <taxon>Pseudomonadati</taxon>
        <taxon>Bacteroidota</taxon>
        <taxon>Flavobacteriia</taxon>
        <taxon>Flavobacteriales</taxon>
        <taxon>Flavobacteriaceae</taxon>
        <taxon>Mesonia</taxon>
    </lineage>
</organism>
<evidence type="ECO:0000256" key="1">
    <source>
        <dbReference type="SAM" id="Phobius"/>
    </source>
</evidence>
<protein>
    <submittedName>
        <fullName evidence="3">Uncharacterized protein</fullName>
    </submittedName>
</protein>
<dbReference type="InterPro" id="IPR058207">
    <property type="entry name" value="PID_CTERM"/>
</dbReference>
<reference evidence="3 4" key="1">
    <citation type="submission" date="2020-08" db="EMBL/GenBank/DDBJ databases">
        <title>Genomic Encyclopedia of Type Strains, Phase IV (KMG-IV): sequencing the most valuable type-strain genomes for metagenomic binning, comparative biology and taxonomic classification.</title>
        <authorList>
            <person name="Goeker M."/>
        </authorList>
    </citation>
    <scope>NUCLEOTIDE SEQUENCE [LARGE SCALE GENOMIC DNA]</scope>
    <source>
        <strain evidence="3 4">DSM 29568</strain>
    </source>
</reference>
<evidence type="ECO:0000256" key="2">
    <source>
        <dbReference type="SAM" id="SignalP"/>
    </source>
</evidence>
<comment type="caution">
    <text evidence="3">The sequence shown here is derived from an EMBL/GenBank/DDBJ whole genome shotgun (WGS) entry which is preliminary data.</text>
</comment>
<feature type="signal peptide" evidence="2">
    <location>
        <begin position="1"/>
        <end position="24"/>
    </location>
</feature>
<dbReference type="NCBIfam" id="NF046080">
    <property type="entry name" value="PID_CTERM"/>
    <property type="match status" value="1"/>
</dbReference>
<dbReference type="AlphaFoldDB" id="A0A840EL20"/>
<evidence type="ECO:0000313" key="3">
    <source>
        <dbReference type="EMBL" id="MBB4120092.1"/>
    </source>
</evidence>
<accession>A0A840EL20</accession>
<keyword evidence="1" id="KW-0812">Transmembrane</keyword>
<gene>
    <name evidence="3" type="ORF">GGR32_002404</name>
</gene>
<evidence type="ECO:0000313" key="4">
    <source>
        <dbReference type="Proteomes" id="UP000553034"/>
    </source>
</evidence>
<keyword evidence="1" id="KW-1133">Transmembrane helix</keyword>
<dbReference type="EMBL" id="JACIFO010000018">
    <property type="protein sequence ID" value="MBB4120092.1"/>
    <property type="molecule type" value="Genomic_DNA"/>
</dbReference>
<proteinExistence type="predicted"/>
<keyword evidence="1" id="KW-0472">Membrane</keyword>